<dbReference type="Proteomes" id="UP000887116">
    <property type="component" value="Unassembled WGS sequence"/>
</dbReference>
<dbReference type="OrthoDB" id="9927103at2759"/>
<keyword evidence="6" id="KW-0414">Isoprene biosynthesis</keyword>
<dbReference type="EMBL" id="BMAO01003464">
    <property type="protein sequence ID" value="GFQ88007.1"/>
    <property type="molecule type" value="Genomic_DNA"/>
</dbReference>
<dbReference type="Pfam" id="PF00348">
    <property type="entry name" value="polyprenyl_synt"/>
    <property type="match status" value="1"/>
</dbReference>
<comment type="cofactor">
    <cofactor evidence="1">
        <name>Mg(2+)</name>
        <dbReference type="ChEBI" id="CHEBI:18420"/>
    </cofactor>
</comment>
<dbReference type="PANTHER" id="PTHR12001:SF69">
    <property type="entry name" value="ALL TRANS-POLYPRENYL-DIPHOSPHATE SYNTHASE PDSS1"/>
    <property type="match status" value="1"/>
</dbReference>
<evidence type="ECO:0000256" key="1">
    <source>
        <dbReference type="ARBA" id="ARBA00001946"/>
    </source>
</evidence>
<dbReference type="GO" id="GO:0042811">
    <property type="term" value="P:pheromone biosynthetic process"/>
    <property type="evidence" value="ECO:0007669"/>
    <property type="project" value="UniProtKB-ARBA"/>
</dbReference>
<dbReference type="AlphaFoldDB" id="A0A8X6I5K8"/>
<evidence type="ECO:0000313" key="9">
    <source>
        <dbReference type="Proteomes" id="UP000887116"/>
    </source>
</evidence>
<dbReference type="InterPro" id="IPR033749">
    <property type="entry name" value="Polyprenyl_synt_CS"/>
</dbReference>
<sequence>MALTSLSRFSQINTRIFENKKLLRSVSPATRWLHPSPEFSMKANILFIHRWRLCRHMGRSARQSITRLKQFSTCSSLLQTPAAPGTMQQEVDPFKLAEPDLINLYSDIKKELSTQSNSLGHISSYYFDGHGKAFRPVMVVLMARALNYHIFESSRLLETQHRMAIIAEMIHTASLVHDDVIDTSDTRRGKSSVNVLWGQRKAILAGDFILAQAARILAQLGNEDVVHLLAQVLLDLVQGEFMQMSSSEDETERFNQYLKKTFKKTASLTAYTCKAAAVLCGAKETLQDMAFQYGRDVGIAFQVCFYL</sequence>
<keyword evidence="5" id="KW-0460">Magnesium</keyword>
<accession>A0A8X6I5K8</accession>
<protein>
    <submittedName>
        <fullName evidence="8">Decaprenyl-diphosphate synthase subunit 1</fullName>
    </submittedName>
</protein>
<organism evidence="8 9">
    <name type="scientific">Trichonephila clavata</name>
    <name type="common">Joro spider</name>
    <name type="synonym">Nephila clavata</name>
    <dbReference type="NCBI Taxonomy" id="2740835"/>
    <lineage>
        <taxon>Eukaryota</taxon>
        <taxon>Metazoa</taxon>
        <taxon>Ecdysozoa</taxon>
        <taxon>Arthropoda</taxon>
        <taxon>Chelicerata</taxon>
        <taxon>Arachnida</taxon>
        <taxon>Araneae</taxon>
        <taxon>Araneomorphae</taxon>
        <taxon>Entelegynae</taxon>
        <taxon>Araneoidea</taxon>
        <taxon>Nephilidae</taxon>
        <taxon>Trichonephila</taxon>
    </lineage>
</organism>
<evidence type="ECO:0000256" key="4">
    <source>
        <dbReference type="ARBA" id="ARBA00022723"/>
    </source>
</evidence>
<gene>
    <name evidence="8" type="primary">PDSS1</name>
    <name evidence="8" type="ORF">TNCT_386391</name>
</gene>
<dbReference type="SUPFAM" id="SSF48576">
    <property type="entry name" value="Terpenoid synthases"/>
    <property type="match status" value="1"/>
</dbReference>
<dbReference type="GO" id="GO:0004659">
    <property type="term" value="F:prenyltransferase activity"/>
    <property type="evidence" value="ECO:0007669"/>
    <property type="project" value="InterPro"/>
</dbReference>
<evidence type="ECO:0000256" key="6">
    <source>
        <dbReference type="ARBA" id="ARBA00023229"/>
    </source>
</evidence>
<dbReference type="GO" id="GO:1990234">
    <property type="term" value="C:transferase complex"/>
    <property type="evidence" value="ECO:0007669"/>
    <property type="project" value="TreeGrafter"/>
</dbReference>
<reference evidence="8" key="1">
    <citation type="submission" date="2020-07" db="EMBL/GenBank/DDBJ databases">
        <title>Multicomponent nature underlies the extraordinary mechanical properties of spider dragline silk.</title>
        <authorList>
            <person name="Kono N."/>
            <person name="Nakamura H."/>
            <person name="Mori M."/>
            <person name="Yoshida Y."/>
            <person name="Ohtoshi R."/>
            <person name="Malay A.D."/>
            <person name="Moran D.A.P."/>
            <person name="Tomita M."/>
            <person name="Numata K."/>
            <person name="Arakawa K."/>
        </authorList>
    </citation>
    <scope>NUCLEOTIDE SEQUENCE</scope>
</reference>
<dbReference type="InterPro" id="IPR008949">
    <property type="entry name" value="Isoprenoid_synthase_dom_sf"/>
</dbReference>
<dbReference type="GO" id="GO:0008299">
    <property type="term" value="P:isoprenoid biosynthetic process"/>
    <property type="evidence" value="ECO:0007669"/>
    <property type="project" value="UniProtKB-KW"/>
</dbReference>
<evidence type="ECO:0000256" key="3">
    <source>
        <dbReference type="ARBA" id="ARBA00022679"/>
    </source>
</evidence>
<dbReference type="PANTHER" id="PTHR12001">
    <property type="entry name" value="GERANYLGERANYL PYROPHOSPHATE SYNTHASE"/>
    <property type="match status" value="1"/>
</dbReference>
<dbReference type="GO" id="GO:0046872">
    <property type="term" value="F:metal ion binding"/>
    <property type="evidence" value="ECO:0007669"/>
    <property type="project" value="UniProtKB-KW"/>
</dbReference>
<keyword evidence="3 7" id="KW-0808">Transferase</keyword>
<comment type="similarity">
    <text evidence="2 7">Belongs to the FPP/GGPP synthase family.</text>
</comment>
<dbReference type="PROSITE" id="PS00723">
    <property type="entry name" value="POLYPRENYL_SYNTHASE_1"/>
    <property type="match status" value="1"/>
</dbReference>
<keyword evidence="4" id="KW-0479">Metal-binding</keyword>
<dbReference type="GO" id="GO:0006744">
    <property type="term" value="P:ubiquinone biosynthetic process"/>
    <property type="evidence" value="ECO:0007669"/>
    <property type="project" value="TreeGrafter"/>
</dbReference>
<keyword evidence="9" id="KW-1185">Reference proteome</keyword>
<proteinExistence type="inferred from homology"/>
<dbReference type="GO" id="GO:0005739">
    <property type="term" value="C:mitochondrion"/>
    <property type="evidence" value="ECO:0007669"/>
    <property type="project" value="TreeGrafter"/>
</dbReference>
<dbReference type="Gene3D" id="1.10.600.10">
    <property type="entry name" value="Farnesyl Diphosphate Synthase"/>
    <property type="match status" value="1"/>
</dbReference>
<evidence type="ECO:0000256" key="2">
    <source>
        <dbReference type="ARBA" id="ARBA00006706"/>
    </source>
</evidence>
<evidence type="ECO:0000256" key="7">
    <source>
        <dbReference type="RuleBase" id="RU004466"/>
    </source>
</evidence>
<evidence type="ECO:0000256" key="5">
    <source>
        <dbReference type="ARBA" id="ARBA00022842"/>
    </source>
</evidence>
<name>A0A8X6I5K8_TRICU</name>
<dbReference type="CDD" id="cd00685">
    <property type="entry name" value="Trans_IPPS_HT"/>
    <property type="match status" value="1"/>
</dbReference>
<dbReference type="InterPro" id="IPR000092">
    <property type="entry name" value="Polyprenyl_synt"/>
</dbReference>
<comment type="caution">
    <text evidence="8">The sequence shown here is derived from an EMBL/GenBank/DDBJ whole genome shotgun (WGS) entry which is preliminary data.</text>
</comment>
<evidence type="ECO:0000313" key="8">
    <source>
        <dbReference type="EMBL" id="GFQ88007.1"/>
    </source>
</evidence>